<evidence type="ECO:0000313" key="3">
    <source>
        <dbReference type="Proteomes" id="UP000591948"/>
    </source>
</evidence>
<proteinExistence type="predicted"/>
<evidence type="ECO:0000313" key="2">
    <source>
        <dbReference type="EMBL" id="GFP27466.1"/>
    </source>
</evidence>
<dbReference type="PANTHER" id="PTHR43852:SF3">
    <property type="entry name" value="NUCLEOTIDYLTRANSFERASE"/>
    <property type="match status" value="1"/>
</dbReference>
<dbReference type="AlphaFoldDB" id="A0A6V8P9G7"/>
<dbReference type="Pfam" id="PF18765">
    <property type="entry name" value="Polbeta"/>
    <property type="match status" value="1"/>
</dbReference>
<reference evidence="2 3" key="1">
    <citation type="journal article" date="2020" name="Front. Microbiol.">
        <title>Single-cell genomics of novel Actinobacteria with the Wood-Ljungdahl pathway discovered in a serpentinizing system.</title>
        <authorList>
            <person name="Merino N."/>
            <person name="Kawai M."/>
            <person name="Boyd E.S."/>
            <person name="Colman D.R."/>
            <person name="McGlynn S.E."/>
            <person name="Nealson K.H."/>
            <person name="Kurokawa K."/>
            <person name="Hongoh Y."/>
        </authorList>
    </citation>
    <scope>NUCLEOTIDE SEQUENCE [LARGE SCALE GENOMIC DNA]</scope>
    <source>
        <strain evidence="2 3">S33</strain>
    </source>
</reference>
<organism evidence="2 3">
    <name type="scientific">Candidatus Hakubella thermalkaliphila</name>
    <dbReference type="NCBI Taxonomy" id="2754717"/>
    <lineage>
        <taxon>Bacteria</taxon>
        <taxon>Bacillati</taxon>
        <taxon>Actinomycetota</taxon>
        <taxon>Actinomycetota incertae sedis</taxon>
        <taxon>Candidatus Hakubellales</taxon>
        <taxon>Candidatus Hakubellaceae</taxon>
        <taxon>Candidatus Hakubella</taxon>
    </lineage>
</organism>
<dbReference type="SUPFAM" id="SSF81301">
    <property type="entry name" value="Nucleotidyltransferase"/>
    <property type="match status" value="1"/>
</dbReference>
<comment type="caution">
    <text evidence="2">The sequence shown here is derived from an EMBL/GenBank/DDBJ whole genome shotgun (WGS) entry which is preliminary data.</text>
</comment>
<dbReference type="NCBIfam" id="NF047752">
    <property type="entry name" value="MntA_antitoxin"/>
    <property type="match status" value="1"/>
</dbReference>
<gene>
    <name evidence="2" type="ORF">HKBW3S33_00879</name>
</gene>
<protein>
    <recommendedName>
        <fullName evidence="1">Polymerase beta nucleotidyltransferase domain-containing protein</fullName>
    </recommendedName>
</protein>
<accession>A0A6V8P9G7</accession>
<keyword evidence="3" id="KW-1185">Reference proteome</keyword>
<dbReference type="PANTHER" id="PTHR43852">
    <property type="entry name" value="NUCLEOTIDYLTRANSFERASE"/>
    <property type="match status" value="1"/>
</dbReference>
<name>A0A6V8P9G7_9ACTN</name>
<dbReference type="EMBL" id="BLRY01000037">
    <property type="protein sequence ID" value="GFP27466.1"/>
    <property type="molecule type" value="Genomic_DNA"/>
</dbReference>
<evidence type="ECO:0000259" key="1">
    <source>
        <dbReference type="Pfam" id="PF18765"/>
    </source>
</evidence>
<dbReference type="InterPro" id="IPR043519">
    <property type="entry name" value="NT_sf"/>
</dbReference>
<dbReference type="Proteomes" id="UP000591948">
    <property type="component" value="Unassembled WGS sequence"/>
</dbReference>
<dbReference type="CDD" id="cd05403">
    <property type="entry name" value="NT_KNTase_like"/>
    <property type="match status" value="1"/>
</dbReference>
<dbReference type="InterPro" id="IPR041633">
    <property type="entry name" value="Polbeta"/>
</dbReference>
<sequence>MGAILDVLKDYLEDRKDVAFAFLFGSAARGKLRKEGDIDIAVYFWPEKDIEWEAFDKRYKGESSIALDLEGLLKKEVDLVVLNRARAVLADEIVRKGKPIIIKDRGIFMNFLCIVSDEAEYVRNWFETYYRERRIASNR</sequence>
<dbReference type="Gene3D" id="3.30.460.10">
    <property type="entry name" value="Beta Polymerase, domain 2"/>
    <property type="match status" value="1"/>
</dbReference>
<dbReference type="RefSeq" id="WP_176233318.1">
    <property type="nucleotide sequence ID" value="NZ_BLRY01000037.1"/>
</dbReference>
<dbReference type="InterPro" id="IPR052930">
    <property type="entry name" value="TA_antitoxin_MntA"/>
</dbReference>
<feature type="domain" description="Polymerase beta nucleotidyltransferase" evidence="1">
    <location>
        <begin position="8"/>
        <end position="105"/>
    </location>
</feature>